<keyword evidence="3" id="KW-1185">Reference proteome</keyword>
<organism evidence="2 3">
    <name type="scientific">Aspergillus cristatus</name>
    <name type="common">Chinese Fuzhuan brick tea-fermentation fungus</name>
    <name type="synonym">Eurotium cristatum</name>
    <dbReference type="NCBI Taxonomy" id="573508"/>
    <lineage>
        <taxon>Eukaryota</taxon>
        <taxon>Fungi</taxon>
        <taxon>Dikarya</taxon>
        <taxon>Ascomycota</taxon>
        <taxon>Pezizomycotina</taxon>
        <taxon>Eurotiomycetes</taxon>
        <taxon>Eurotiomycetidae</taxon>
        <taxon>Eurotiales</taxon>
        <taxon>Aspergillaceae</taxon>
        <taxon>Aspergillus</taxon>
        <taxon>Aspergillus subgen. Aspergillus</taxon>
    </lineage>
</organism>
<gene>
    <name evidence="2" type="ORF">SI65_07802</name>
</gene>
<dbReference type="InterPro" id="IPR038883">
    <property type="entry name" value="AN11006-like"/>
</dbReference>
<dbReference type="EMBL" id="JXNT01000010">
    <property type="protein sequence ID" value="ODM16837.1"/>
    <property type="molecule type" value="Genomic_DNA"/>
</dbReference>
<evidence type="ECO:0000259" key="1">
    <source>
        <dbReference type="Pfam" id="PF24864"/>
    </source>
</evidence>
<dbReference type="Proteomes" id="UP000094569">
    <property type="component" value="Unassembled WGS sequence"/>
</dbReference>
<dbReference type="VEuPathDB" id="FungiDB:SI65_07802"/>
<dbReference type="PANTHER" id="PTHR42085:SF2">
    <property type="entry name" value="F-BOX DOMAIN-CONTAINING PROTEIN"/>
    <property type="match status" value="1"/>
</dbReference>
<protein>
    <recommendedName>
        <fullName evidence="1">DUF7730 domain-containing protein</fullName>
    </recommendedName>
</protein>
<accession>A0A1E3B7C6</accession>
<dbReference type="Pfam" id="PF24864">
    <property type="entry name" value="DUF7730"/>
    <property type="match status" value="1"/>
</dbReference>
<evidence type="ECO:0000313" key="2">
    <source>
        <dbReference type="EMBL" id="ODM16837.1"/>
    </source>
</evidence>
<name>A0A1E3B7C6_ASPCR</name>
<evidence type="ECO:0000313" key="3">
    <source>
        <dbReference type="Proteomes" id="UP000094569"/>
    </source>
</evidence>
<comment type="caution">
    <text evidence="2">The sequence shown here is derived from an EMBL/GenBank/DDBJ whole genome shotgun (WGS) entry which is preliminary data.</text>
</comment>
<sequence>MVSFFDLPRSVREEIYRHALVKARVFVRPFISMEYMLHPDRAEIYDNPNLALLCVARQIYHEATPIYLGENTFSIVQVDMLAAARMENRRVAKNLRQIRRLELIFDHRDYKYMAEFLRTEIPTVMTEIDDWADESPVKKLAMRDLSKIRDHFDVSSSIIPSASKLKRKSRLIDTTGRWQRQALNHHCYQHKDDSKETRHDRLTENLKEYLWGRTLTFVRQTFRLTHLFIDLRHCTCPVGCCRLADQILDWGWVYVWIHGLPDEVQVRGSSRSEKEVIARSLDRQSFHPKLGIEEVYDQSRAQDHRGLMQYNALLRSAYWRLNEM</sequence>
<feature type="domain" description="DUF7730" evidence="1">
    <location>
        <begin position="46"/>
        <end position="132"/>
    </location>
</feature>
<dbReference type="InterPro" id="IPR056632">
    <property type="entry name" value="DUF7730"/>
</dbReference>
<reference evidence="2 3" key="1">
    <citation type="journal article" date="2016" name="BMC Genomics">
        <title>Comparative genomic and transcriptomic analyses of the Fuzhuan brick tea-fermentation fungus Aspergillus cristatus.</title>
        <authorList>
            <person name="Ge Y."/>
            <person name="Wang Y."/>
            <person name="Liu Y."/>
            <person name="Tan Y."/>
            <person name="Ren X."/>
            <person name="Zhang X."/>
            <person name="Hyde K.D."/>
            <person name="Liu Y."/>
            <person name="Liu Z."/>
        </authorList>
    </citation>
    <scope>NUCLEOTIDE SEQUENCE [LARGE SCALE GENOMIC DNA]</scope>
    <source>
        <strain evidence="2 3">GZAAS20.1005</strain>
    </source>
</reference>
<dbReference type="OrthoDB" id="62952at2759"/>
<dbReference type="AlphaFoldDB" id="A0A1E3B7C6"/>
<proteinExistence type="predicted"/>
<dbReference type="PANTHER" id="PTHR42085">
    <property type="entry name" value="F-BOX DOMAIN-CONTAINING PROTEIN"/>
    <property type="match status" value="1"/>
</dbReference>